<evidence type="ECO:0000313" key="1">
    <source>
        <dbReference type="EMBL" id="KAJ4964140.1"/>
    </source>
</evidence>
<keyword evidence="2" id="KW-1185">Reference proteome</keyword>
<proteinExistence type="predicted"/>
<dbReference type="AlphaFoldDB" id="A0A9Q0HE72"/>
<evidence type="ECO:0000313" key="2">
    <source>
        <dbReference type="Proteomes" id="UP001141806"/>
    </source>
</evidence>
<name>A0A9Q0HE72_9MAGN</name>
<dbReference type="EMBL" id="JAMYWD010000008">
    <property type="protein sequence ID" value="KAJ4964140.1"/>
    <property type="molecule type" value="Genomic_DNA"/>
</dbReference>
<organism evidence="1 2">
    <name type="scientific">Protea cynaroides</name>
    <dbReference type="NCBI Taxonomy" id="273540"/>
    <lineage>
        <taxon>Eukaryota</taxon>
        <taxon>Viridiplantae</taxon>
        <taxon>Streptophyta</taxon>
        <taxon>Embryophyta</taxon>
        <taxon>Tracheophyta</taxon>
        <taxon>Spermatophyta</taxon>
        <taxon>Magnoliopsida</taxon>
        <taxon>Proteales</taxon>
        <taxon>Proteaceae</taxon>
        <taxon>Protea</taxon>
    </lineage>
</organism>
<protein>
    <submittedName>
        <fullName evidence="1">Uncharacterized protein</fullName>
    </submittedName>
</protein>
<reference evidence="1" key="1">
    <citation type="journal article" date="2023" name="Plant J.">
        <title>The genome of the king protea, Protea cynaroides.</title>
        <authorList>
            <person name="Chang J."/>
            <person name="Duong T.A."/>
            <person name="Schoeman C."/>
            <person name="Ma X."/>
            <person name="Roodt D."/>
            <person name="Barker N."/>
            <person name="Li Z."/>
            <person name="Van de Peer Y."/>
            <person name="Mizrachi E."/>
        </authorList>
    </citation>
    <scope>NUCLEOTIDE SEQUENCE</scope>
    <source>
        <tissue evidence="1">Young leaves</tissue>
    </source>
</reference>
<gene>
    <name evidence="1" type="ORF">NE237_024079</name>
</gene>
<comment type="caution">
    <text evidence="1">The sequence shown here is derived from an EMBL/GenBank/DDBJ whole genome shotgun (WGS) entry which is preliminary data.</text>
</comment>
<accession>A0A9Q0HE72</accession>
<sequence>MMSMSQETGLSIDMNPETSSIVSSHEIGRRSFEDQEDPSTSGGPVDLDCLFFFFCLDFLCCSNFCASGSCRDGEDPGVNRVDGGHFDFSTTNGNELDSISLNFDYTDGVANEILPQVNADVIVLSDSEEENENLISTDTTYETVRAEPGGIPFFVPPHGVLDSYHDTVLRRWCY</sequence>
<dbReference type="Proteomes" id="UP001141806">
    <property type="component" value="Unassembled WGS sequence"/>
</dbReference>